<dbReference type="RefSeq" id="WP_284132781.1">
    <property type="nucleotide sequence ID" value="NZ_JASKYM010000004.1"/>
</dbReference>
<keyword evidence="2" id="KW-1185">Reference proteome</keyword>
<accession>A0ABT7EAX6</accession>
<protein>
    <recommendedName>
        <fullName evidence="3">DUF1854 domain-containing protein</fullName>
    </recommendedName>
</protein>
<proteinExistence type="predicted"/>
<dbReference type="Proteomes" id="UP001301012">
    <property type="component" value="Unassembled WGS sequence"/>
</dbReference>
<dbReference type="EMBL" id="JASKYM010000004">
    <property type="protein sequence ID" value="MDK2563842.1"/>
    <property type="molecule type" value="Genomic_DNA"/>
</dbReference>
<organism evidence="1 2">
    <name type="scientific">Romboutsia sedimentorum</name>
    <dbReference type="NCBI Taxonomy" id="1368474"/>
    <lineage>
        <taxon>Bacteria</taxon>
        <taxon>Bacillati</taxon>
        <taxon>Bacillota</taxon>
        <taxon>Clostridia</taxon>
        <taxon>Peptostreptococcales</taxon>
        <taxon>Peptostreptococcaceae</taxon>
        <taxon>Romboutsia</taxon>
    </lineage>
</organism>
<name>A0ABT7EAX6_9FIRM</name>
<comment type="caution">
    <text evidence="1">The sequence shown here is derived from an EMBL/GenBank/DDBJ whole genome shotgun (WGS) entry which is preliminary data.</text>
</comment>
<evidence type="ECO:0000313" key="2">
    <source>
        <dbReference type="Proteomes" id="UP001301012"/>
    </source>
</evidence>
<sequence length="179" mass="20760">MYLPNKITKILSKMNKSYVIYYNKGKISYVVINNQDIKIEACSKGYCINLKGANIILNNLEALEPLLIKFNMLNKEDKNKNKFKMKDTFVEIFSQNKNTFAVEYSEGNITSIILDEPKLYINKTSTGYLLNVNNKEIAVDNFADIKKLLTKIKIIETKIPDKIIHKEEKRGFEQLKLKI</sequence>
<gene>
    <name evidence="1" type="ORF">QOZ84_09795</name>
</gene>
<evidence type="ECO:0008006" key="3">
    <source>
        <dbReference type="Google" id="ProtNLM"/>
    </source>
</evidence>
<evidence type="ECO:0000313" key="1">
    <source>
        <dbReference type="EMBL" id="MDK2563842.1"/>
    </source>
</evidence>
<reference evidence="1 2" key="1">
    <citation type="submission" date="2023-05" db="EMBL/GenBank/DDBJ databases">
        <title>Rombocin, a short stable natural nisin variant, displays selective antimicrobial activity against Listeria monocytogenes and employs dual mode of action to kill target bacterial strains.</title>
        <authorList>
            <person name="Wambui J."/>
            <person name="Stephan R."/>
            <person name="Kuipers O.P."/>
        </authorList>
    </citation>
    <scope>NUCLEOTIDE SEQUENCE [LARGE SCALE GENOMIC DNA]</scope>
    <source>
        <strain evidence="1 2">RC002</strain>
    </source>
</reference>